<dbReference type="OrthoDB" id="1077582at2759"/>
<comment type="caution">
    <text evidence="2">The sequence shown here is derived from an EMBL/GenBank/DDBJ whole genome shotgun (WGS) entry which is preliminary data.</text>
</comment>
<evidence type="ECO:0000256" key="1">
    <source>
        <dbReference type="SAM" id="SignalP"/>
    </source>
</evidence>
<reference evidence="2 3" key="1">
    <citation type="submission" date="2018-03" db="EMBL/GenBank/DDBJ databases">
        <title>Genomes of Pezizomycetes fungi and the evolution of truffles.</title>
        <authorList>
            <person name="Murat C."/>
            <person name="Payen T."/>
            <person name="Noel B."/>
            <person name="Kuo A."/>
            <person name="Martin F.M."/>
        </authorList>
    </citation>
    <scope>NUCLEOTIDE SEQUENCE [LARGE SCALE GENOMIC DNA]</scope>
    <source>
        <strain evidence="2">091103-1</strain>
    </source>
</reference>
<keyword evidence="1" id="KW-0732">Signal</keyword>
<feature type="signal peptide" evidence="1">
    <location>
        <begin position="1"/>
        <end position="28"/>
    </location>
</feature>
<gene>
    <name evidence="2" type="ORF">C7212DRAFT_321823</name>
</gene>
<dbReference type="AlphaFoldDB" id="A0A317SNN2"/>
<evidence type="ECO:0000313" key="3">
    <source>
        <dbReference type="Proteomes" id="UP000246991"/>
    </source>
</evidence>
<feature type="chain" id="PRO_5016259012" evidence="1">
    <location>
        <begin position="29"/>
        <end position="137"/>
    </location>
</feature>
<proteinExistence type="predicted"/>
<accession>A0A317SNN2</accession>
<protein>
    <submittedName>
        <fullName evidence="2">Uncharacterized protein</fullName>
    </submittedName>
</protein>
<feature type="non-terminal residue" evidence="2">
    <location>
        <position position="137"/>
    </location>
</feature>
<evidence type="ECO:0000313" key="2">
    <source>
        <dbReference type="EMBL" id="PWW75918.1"/>
    </source>
</evidence>
<dbReference type="EMBL" id="PYWC01000041">
    <property type="protein sequence ID" value="PWW75918.1"/>
    <property type="molecule type" value="Genomic_DNA"/>
</dbReference>
<dbReference type="Proteomes" id="UP000246991">
    <property type="component" value="Unassembled WGS sequence"/>
</dbReference>
<organism evidence="2 3">
    <name type="scientific">Tuber magnatum</name>
    <name type="common">white Piedmont truffle</name>
    <dbReference type="NCBI Taxonomy" id="42249"/>
    <lineage>
        <taxon>Eukaryota</taxon>
        <taxon>Fungi</taxon>
        <taxon>Dikarya</taxon>
        <taxon>Ascomycota</taxon>
        <taxon>Pezizomycotina</taxon>
        <taxon>Pezizomycetes</taxon>
        <taxon>Pezizales</taxon>
        <taxon>Tuberaceae</taxon>
        <taxon>Tuber</taxon>
    </lineage>
</organism>
<dbReference type="STRING" id="42249.A0A317SNN2"/>
<keyword evidence="3" id="KW-1185">Reference proteome</keyword>
<name>A0A317SNN2_9PEZI</name>
<sequence>MALQTSIPLPGPLVSILLLHLFCILSLSLPPFPLRSALFVPPIALLVIVTHASPADPTNPQLTYAFGSLWPLYLSTLSQHLFLPAPPETLLYLRSDKPGEAATWGFSLRKILWSAKLFLDQRGIGWNFRVKGVVPAT</sequence>